<accession>A0A834WQJ7</accession>
<evidence type="ECO:0000313" key="3">
    <source>
        <dbReference type="EMBL" id="KAF7825694.1"/>
    </source>
</evidence>
<feature type="compositionally biased region" description="Basic and acidic residues" evidence="1">
    <location>
        <begin position="87"/>
        <end position="100"/>
    </location>
</feature>
<proteinExistence type="predicted"/>
<evidence type="ECO:0000313" key="4">
    <source>
        <dbReference type="Proteomes" id="UP000634136"/>
    </source>
</evidence>
<organism evidence="3 4">
    <name type="scientific">Senna tora</name>
    <dbReference type="NCBI Taxonomy" id="362788"/>
    <lineage>
        <taxon>Eukaryota</taxon>
        <taxon>Viridiplantae</taxon>
        <taxon>Streptophyta</taxon>
        <taxon>Embryophyta</taxon>
        <taxon>Tracheophyta</taxon>
        <taxon>Spermatophyta</taxon>
        <taxon>Magnoliopsida</taxon>
        <taxon>eudicotyledons</taxon>
        <taxon>Gunneridae</taxon>
        <taxon>Pentapetalae</taxon>
        <taxon>rosids</taxon>
        <taxon>fabids</taxon>
        <taxon>Fabales</taxon>
        <taxon>Fabaceae</taxon>
        <taxon>Caesalpinioideae</taxon>
        <taxon>Cassia clade</taxon>
        <taxon>Senna</taxon>
    </lineage>
</organism>
<comment type="caution">
    <text evidence="3">The sequence shown here is derived from an EMBL/GenBank/DDBJ whole genome shotgun (WGS) entry which is preliminary data.</text>
</comment>
<reference evidence="3" key="1">
    <citation type="submission" date="2020-09" db="EMBL/GenBank/DDBJ databases">
        <title>Genome-Enabled Discovery of Anthraquinone Biosynthesis in Senna tora.</title>
        <authorList>
            <person name="Kang S.-H."/>
            <person name="Pandey R.P."/>
            <person name="Lee C.-M."/>
            <person name="Sim J.-S."/>
            <person name="Jeong J.-T."/>
            <person name="Choi B.-S."/>
            <person name="Jung M."/>
            <person name="Ginzburg D."/>
            <person name="Zhao K."/>
            <person name="Won S.Y."/>
            <person name="Oh T.-J."/>
            <person name="Yu Y."/>
            <person name="Kim N.-H."/>
            <person name="Lee O.R."/>
            <person name="Lee T.-H."/>
            <person name="Bashyal P."/>
            <person name="Kim T.-S."/>
            <person name="Lee W.-H."/>
            <person name="Kawkins C."/>
            <person name="Kim C.-K."/>
            <person name="Kim J.S."/>
            <person name="Ahn B.O."/>
            <person name="Rhee S.Y."/>
            <person name="Sohng J.K."/>
        </authorList>
    </citation>
    <scope>NUCLEOTIDE SEQUENCE</scope>
    <source>
        <tissue evidence="3">Leaf</tissue>
    </source>
</reference>
<protein>
    <submittedName>
        <fullName evidence="3">Serine/threonine protein phosphatase 2A 57 kDa regulatory subunit B' kappa isoform-like</fullName>
    </submittedName>
</protein>
<gene>
    <name evidence="3" type="ORF">G2W53_016858</name>
</gene>
<keyword evidence="2" id="KW-0812">Transmembrane</keyword>
<feature type="compositionally biased region" description="Basic and acidic residues" evidence="1">
    <location>
        <begin position="148"/>
        <end position="158"/>
    </location>
</feature>
<feature type="region of interest" description="Disordered" evidence="1">
    <location>
        <begin position="87"/>
        <end position="166"/>
    </location>
</feature>
<feature type="compositionally biased region" description="Low complexity" evidence="1">
    <location>
        <begin position="117"/>
        <end position="129"/>
    </location>
</feature>
<dbReference type="EMBL" id="JAAIUW010000006">
    <property type="protein sequence ID" value="KAF7825694.1"/>
    <property type="molecule type" value="Genomic_DNA"/>
</dbReference>
<sequence>MPRHLVVIVVAQGLPRHWHYQFHLPQKPTSIALAFAFAFPTKHTLTLHNTTHCVLFFESYEAAIVFIIILLVAMLKQFLSKLPWKSSKFDGEESHRDDSSRSSNSVAASPRVTGRANQSNIGSSSSRSNAPKRTSSSAIFPASIVSGKNKEREDKPVCEEDGEDGV</sequence>
<dbReference type="AlphaFoldDB" id="A0A834WQJ7"/>
<dbReference type="Proteomes" id="UP000634136">
    <property type="component" value="Unassembled WGS sequence"/>
</dbReference>
<evidence type="ECO:0000256" key="1">
    <source>
        <dbReference type="SAM" id="MobiDB-lite"/>
    </source>
</evidence>
<name>A0A834WQJ7_9FABA</name>
<keyword evidence="2" id="KW-0472">Membrane</keyword>
<keyword evidence="2" id="KW-1133">Transmembrane helix</keyword>
<keyword evidence="4" id="KW-1185">Reference proteome</keyword>
<evidence type="ECO:0000256" key="2">
    <source>
        <dbReference type="SAM" id="Phobius"/>
    </source>
</evidence>
<feature type="transmembrane region" description="Helical" evidence="2">
    <location>
        <begin position="62"/>
        <end position="79"/>
    </location>
</feature>